<organism evidence="2 3">
    <name type="scientific">Arabidopsis thaliana x Arabidopsis arenosa</name>
    <dbReference type="NCBI Taxonomy" id="1240361"/>
    <lineage>
        <taxon>Eukaryota</taxon>
        <taxon>Viridiplantae</taxon>
        <taxon>Streptophyta</taxon>
        <taxon>Embryophyta</taxon>
        <taxon>Tracheophyta</taxon>
        <taxon>Spermatophyta</taxon>
        <taxon>Magnoliopsida</taxon>
        <taxon>eudicotyledons</taxon>
        <taxon>Gunneridae</taxon>
        <taxon>Pentapetalae</taxon>
        <taxon>rosids</taxon>
        <taxon>malvids</taxon>
        <taxon>Brassicales</taxon>
        <taxon>Brassicaceae</taxon>
        <taxon>Camelineae</taxon>
        <taxon>Arabidopsis</taxon>
    </lineage>
</organism>
<gene>
    <name evidence="2" type="ORF">ISN45_At05g029810</name>
</gene>
<keyword evidence="3" id="KW-1185">Reference proteome</keyword>
<proteinExistence type="predicted"/>
<sequence length="77" mass="8085">VDAGKEKELPRRKTRSERSGGSGGSGGDSGGNNERSLKSREIVGGAISVRKTHLNSGLRLLGFCARKSFLGRTNRGG</sequence>
<evidence type="ECO:0000313" key="2">
    <source>
        <dbReference type="EMBL" id="KAG7603907.1"/>
    </source>
</evidence>
<feature type="compositionally biased region" description="Basic and acidic residues" evidence="1">
    <location>
        <begin position="1"/>
        <end position="11"/>
    </location>
</feature>
<accession>A0A8T2CWB6</accession>
<feature type="non-terminal residue" evidence="2">
    <location>
        <position position="77"/>
    </location>
</feature>
<feature type="region of interest" description="Disordered" evidence="1">
    <location>
        <begin position="1"/>
        <end position="39"/>
    </location>
</feature>
<feature type="compositionally biased region" description="Gly residues" evidence="1">
    <location>
        <begin position="20"/>
        <end position="30"/>
    </location>
</feature>
<name>A0A8T2CWB6_9BRAS</name>
<reference evidence="2 3" key="1">
    <citation type="submission" date="2020-12" db="EMBL/GenBank/DDBJ databases">
        <title>Concerted genomic and epigenomic changes stabilize Arabidopsis allopolyploids.</title>
        <authorList>
            <person name="Chen Z."/>
        </authorList>
    </citation>
    <scope>NUCLEOTIDE SEQUENCE [LARGE SCALE GENOMIC DNA]</scope>
    <source>
        <strain evidence="2">Allo738</strain>
        <tissue evidence="2">Leaf</tissue>
    </source>
</reference>
<dbReference type="EMBL" id="JAEFBK010000005">
    <property type="protein sequence ID" value="KAG7603907.1"/>
    <property type="molecule type" value="Genomic_DNA"/>
</dbReference>
<comment type="caution">
    <text evidence="2">The sequence shown here is derived from an EMBL/GenBank/DDBJ whole genome shotgun (WGS) entry which is preliminary data.</text>
</comment>
<evidence type="ECO:0000313" key="3">
    <source>
        <dbReference type="Proteomes" id="UP000694240"/>
    </source>
</evidence>
<dbReference type="AlphaFoldDB" id="A0A8T2CWB6"/>
<protein>
    <submittedName>
        <fullName evidence="2">Uncharacterized protein</fullName>
    </submittedName>
</protein>
<evidence type="ECO:0000256" key="1">
    <source>
        <dbReference type="SAM" id="MobiDB-lite"/>
    </source>
</evidence>
<dbReference type="Proteomes" id="UP000694240">
    <property type="component" value="Chromosome 5"/>
</dbReference>